<evidence type="ECO:0000256" key="1">
    <source>
        <dbReference type="ARBA" id="ARBA00004651"/>
    </source>
</evidence>
<feature type="transmembrane region" description="Helical" evidence="7">
    <location>
        <begin position="74"/>
        <end position="103"/>
    </location>
</feature>
<dbReference type="PANTHER" id="PTHR43744:SF8">
    <property type="entry name" value="SN-GLYCEROL-3-PHOSPHATE TRANSPORT SYSTEM PERMEASE PROTEIN UGPE"/>
    <property type="match status" value="1"/>
</dbReference>
<sequence length="289" mass="32627">MLDRHLNLPKKIVVYLVLCFFGFILFAPFLYMVSISLASPETNIIQNFTFFPKEFYWRNFIELFSNIFGGSRPIGLWFLNTMFVVILSIIGQIFSSSLVAYGFAQMKYKHKNKYFLLLLATMMLPAQITLIPVFVIFRNLGLYNTLWPLIIPQFFASAYNVFFTRQFMTAIPGSLYEAAEMDGLNNFGIYRKIVLPLIMPALAAIAIFTFNHAWGDVMGPLIYISDSSKFTLALGAANLSASTNPTGTLNTSLVMCLSLLLSIPQILLYFFGQKYLFQLKLGVGSSGTK</sequence>
<dbReference type="Pfam" id="PF00528">
    <property type="entry name" value="BPD_transp_1"/>
    <property type="match status" value="1"/>
</dbReference>
<dbReference type="KEGG" id="bcir:C2I06_14835"/>
<accession>A0A268FED0</accession>
<proteinExistence type="inferred from homology"/>
<feature type="transmembrane region" description="Helical" evidence="7">
    <location>
        <begin position="115"/>
        <end position="137"/>
    </location>
</feature>
<comment type="caution">
    <text evidence="8">The sequence shown here is derived from an EMBL/GenBank/DDBJ whole genome shotgun (WGS) entry which is preliminary data.</text>
</comment>
<dbReference type="InterPro" id="IPR035906">
    <property type="entry name" value="MetI-like_sf"/>
</dbReference>
<evidence type="ECO:0000256" key="4">
    <source>
        <dbReference type="ARBA" id="ARBA00022692"/>
    </source>
</evidence>
<dbReference type="EMBL" id="NPBQ01000050">
    <property type="protein sequence ID" value="PAD83744.1"/>
    <property type="molecule type" value="Genomic_DNA"/>
</dbReference>
<dbReference type="AlphaFoldDB" id="A0A268FED0"/>
<evidence type="ECO:0000256" key="3">
    <source>
        <dbReference type="ARBA" id="ARBA00022475"/>
    </source>
</evidence>
<dbReference type="InterPro" id="IPR000515">
    <property type="entry name" value="MetI-like"/>
</dbReference>
<dbReference type="GO" id="GO:0055085">
    <property type="term" value="P:transmembrane transport"/>
    <property type="evidence" value="ECO:0007669"/>
    <property type="project" value="InterPro"/>
</dbReference>
<feature type="transmembrane region" description="Helical" evidence="7">
    <location>
        <begin position="12"/>
        <end position="33"/>
    </location>
</feature>
<dbReference type="PANTHER" id="PTHR43744">
    <property type="entry name" value="ABC TRANSPORTER PERMEASE PROTEIN MG189-RELATED-RELATED"/>
    <property type="match status" value="1"/>
</dbReference>
<comment type="subcellular location">
    <subcellularLocation>
        <location evidence="1 7">Cell membrane</location>
        <topology evidence="1 7">Multi-pass membrane protein</topology>
    </subcellularLocation>
</comment>
<dbReference type="Gene3D" id="1.10.3720.10">
    <property type="entry name" value="MetI-like"/>
    <property type="match status" value="1"/>
</dbReference>
<dbReference type="PROSITE" id="PS50928">
    <property type="entry name" value="ABC_TM1"/>
    <property type="match status" value="1"/>
</dbReference>
<feature type="transmembrane region" description="Helical" evidence="7">
    <location>
        <begin position="252"/>
        <end position="271"/>
    </location>
</feature>
<dbReference type="CDD" id="cd06261">
    <property type="entry name" value="TM_PBP2"/>
    <property type="match status" value="1"/>
</dbReference>
<evidence type="ECO:0000256" key="5">
    <source>
        <dbReference type="ARBA" id="ARBA00022989"/>
    </source>
</evidence>
<keyword evidence="2 7" id="KW-0813">Transport</keyword>
<gene>
    <name evidence="8" type="ORF">CHH57_08325</name>
</gene>
<dbReference type="GO" id="GO:0005886">
    <property type="term" value="C:plasma membrane"/>
    <property type="evidence" value="ECO:0007669"/>
    <property type="project" value="UniProtKB-SubCell"/>
</dbReference>
<evidence type="ECO:0000256" key="7">
    <source>
        <dbReference type="RuleBase" id="RU363032"/>
    </source>
</evidence>
<dbReference type="SUPFAM" id="SSF161098">
    <property type="entry name" value="MetI-like"/>
    <property type="match status" value="1"/>
</dbReference>
<keyword evidence="3" id="KW-1003">Cell membrane</keyword>
<feature type="transmembrane region" description="Helical" evidence="7">
    <location>
        <begin position="143"/>
        <end position="162"/>
    </location>
</feature>
<name>A0A268FED0_NIACI</name>
<feature type="transmembrane region" description="Helical" evidence="7">
    <location>
        <begin position="193"/>
        <end position="214"/>
    </location>
</feature>
<reference evidence="8 9" key="1">
    <citation type="submission" date="2017-07" db="EMBL/GenBank/DDBJ databases">
        <title>Isolation and whole genome analysis of endospore-forming bacteria from heroin.</title>
        <authorList>
            <person name="Kalinowski J."/>
            <person name="Ahrens B."/>
            <person name="Al-Dilaimi A."/>
            <person name="Winkler A."/>
            <person name="Wibberg D."/>
            <person name="Schleenbecker U."/>
            <person name="Ruckert C."/>
            <person name="Wolfel R."/>
            <person name="Grass G."/>
        </authorList>
    </citation>
    <scope>NUCLEOTIDE SEQUENCE [LARGE SCALE GENOMIC DNA]</scope>
    <source>
        <strain evidence="8 9">7521-2</strain>
    </source>
</reference>
<dbReference type="RefSeq" id="WP_095329794.1">
    <property type="nucleotide sequence ID" value="NZ_CP026031.1"/>
</dbReference>
<comment type="similarity">
    <text evidence="7">Belongs to the binding-protein-dependent transport system permease family.</text>
</comment>
<organism evidence="8 9">
    <name type="scientific">Niallia circulans</name>
    <name type="common">Bacillus circulans</name>
    <dbReference type="NCBI Taxonomy" id="1397"/>
    <lineage>
        <taxon>Bacteria</taxon>
        <taxon>Bacillati</taxon>
        <taxon>Bacillota</taxon>
        <taxon>Bacilli</taxon>
        <taxon>Bacillales</taxon>
        <taxon>Bacillaceae</taxon>
        <taxon>Niallia</taxon>
    </lineage>
</organism>
<protein>
    <submittedName>
        <fullName evidence="8">ABC transporter permease</fullName>
    </submittedName>
</protein>
<keyword evidence="5 7" id="KW-1133">Transmembrane helix</keyword>
<evidence type="ECO:0000313" key="9">
    <source>
        <dbReference type="Proteomes" id="UP000216961"/>
    </source>
</evidence>
<keyword evidence="4 7" id="KW-0812">Transmembrane</keyword>
<keyword evidence="6 7" id="KW-0472">Membrane</keyword>
<evidence type="ECO:0000313" key="8">
    <source>
        <dbReference type="EMBL" id="PAD83744.1"/>
    </source>
</evidence>
<dbReference type="Proteomes" id="UP000216961">
    <property type="component" value="Unassembled WGS sequence"/>
</dbReference>
<evidence type="ECO:0000256" key="2">
    <source>
        <dbReference type="ARBA" id="ARBA00022448"/>
    </source>
</evidence>
<evidence type="ECO:0000256" key="6">
    <source>
        <dbReference type="ARBA" id="ARBA00023136"/>
    </source>
</evidence>